<name>A0AA37HJW8_9HYPH</name>
<dbReference type="AlphaFoldDB" id="A0AA37HJW8"/>
<organism evidence="2 3">
    <name type="scientific">Methylobacterium frigidaeris</name>
    <dbReference type="NCBI Taxonomy" id="2038277"/>
    <lineage>
        <taxon>Bacteria</taxon>
        <taxon>Pseudomonadati</taxon>
        <taxon>Pseudomonadota</taxon>
        <taxon>Alphaproteobacteria</taxon>
        <taxon>Hyphomicrobiales</taxon>
        <taxon>Methylobacteriaceae</taxon>
        <taxon>Methylobacterium</taxon>
    </lineage>
</organism>
<evidence type="ECO:0000313" key="2">
    <source>
        <dbReference type="EMBL" id="GJD66979.1"/>
    </source>
</evidence>
<proteinExistence type="predicted"/>
<protein>
    <submittedName>
        <fullName evidence="2">Uncharacterized protein</fullName>
    </submittedName>
</protein>
<keyword evidence="1" id="KW-0472">Membrane</keyword>
<feature type="transmembrane region" description="Helical" evidence="1">
    <location>
        <begin position="45"/>
        <end position="63"/>
    </location>
</feature>
<reference evidence="2" key="2">
    <citation type="submission" date="2021-08" db="EMBL/GenBank/DDBJ databases">
        <authorList>
            <person name="Tani A."/>
            <person name="Ola A."/>
            <person name="Ogura Y."/>
            <person name="Katsura K."/>
            <person name="Hayashi T."/>
        </authorList>
    </citation>
    <scope>NUCLEOTIDE SEQUENCE</scope>
    <source>
        <strain evidence="2">JCM 32048</strain>
    </source>
</reference>
<keyword evidence="1" id="KW-0812">Transmembrane</keyword>
<reference evidence="2" key="1">
    <citation type="journal article" date="2016" name="Front. Microbiol.">
        <title>Genome Sequence of the Piezophilic, Mesophilic Sulfate-Reducing Bacterium Desulfovibrio indicus J2T.</title>
        <authorList>
            <person name="Cao J."/>
            <person name="Maignien L."/>
            <person name="Shao Z."/>
            <person name="Alain K."/>
            <person name="Jebbar M."/>
        </authorList>
    </citation>
    <scope>NUCLEOTIDE SEQUENCE</scope>
    <source>
        <strain evidence="2">JCM 32048</strain>
    </source>
</reference>
<dbReference type="EMBL" id="BPQJ01000099">
    <property type="protein sequence ID" value="GJD66979.1"/>
    <property type="molecule type" value="Genomic_DNA"/>
</dbReference>
<feature type="transmembrane region" description="Helical" evidence="1">
    <location>
        <begin position="115"/>
        <end position="136"/>
    </location>
</feature>
<keyword evidence="3" id="KW-1185">Reference proteome</keyword>
<evidence type="ECO:0000256" key="1">
    <source>
        <dbReference type="SAM" id="Phobius"/>
    </source>
</evidence>
<dbReference type="RefSeq" id="WP_238193831.1">
    <property type="nucleotide sequence ID" value="NZ_BPQJ01000099.1"/>
</dbReference>
<gene>
    <name evidence="2" type="ORF">MPEAHAMD_7178</name>
</gene>
<comment type="caution">
    <text evidence="2">The sequence shown here is derived from an EMBL/GenBank/DDBJ whole genome shotgun (WGS) entry which is preliminary data.</text>
</comment>
<feature type="transmembrane region" description="Helical" evidence="1">
    <location>
        <begin position="83"/>
        <end position="103"/>
    </location>
</feature>
<accession>A0AA37HJW8</accession>
<dbReference type="Proteomes" id="UP001055286">
    <property type="component" value="Unassembled WGS sequence"/>
</dbReference>
<evidence type="ECO:0000313" key="3">
    <source>
        <dbReference type="Proteomes" id="UP001055286"/>
    </source>
</evidence>
<keyword evidence="1" id="KW-1133">Transmembrane helix</keyword>
<sequence length="199" mass="22004">MRFNHGRCRLAFFAPWHDGTMLHYDPDPIINERIRRAVRYGQTRWAEVWNSVTMVAVGVVLLYPEPTFVGPQWRVIASLVTEATAGSIALVVGAARLIALIINGRRGRETSFVRTLGCVGGFFFWLACSIGFVLAIPPLNLGVVLFTIYAISELHSSGRAASDMAAEDTFGLRKRRRAAAEAEAEERRRTLGGSGRNAR</sequence>